<reference evidence="20 21" key="1">
    <citation type="submission" date="2018-01" db="EMBL/GenBank/DDBJ databases">
        <title>Novel co-symbiosis in the lucinid bivalve Phacoides pectinatus.</title>
        <authorList>
            <person name="Lim S.J."/>
            <person name="Davis B.G."/>
            <person name="Gill D.E."/>
            <person name="Engel A.S."/>
            <person name="Anderson L.C."/>
            <person name="Campbell B.J."/>
        </authorList>
    </citation>
    <scope>NUCLEOTIDE SEQUENCE [LARGE SCALE GENOMIC DNA]</scope>
    <source>
        <strain evidence="20">N3_P5</strain>
    </source>
</reference>
<gene>
    <name evidence="20" type="ORF">C3L24_11365</name>
</gene>
<dbReference type="InterPro" id="IPR036206">
    <property type="entry name" value="ThiamineP_synth_sf"/>
</dbReference>
<keyword evidence="7" id="KW-0378">Hydrolase</keyword>
<evidence type="ECO:0000256" key="11">
    <source>
        <dbReference type="ARBA" id="ARBA00036904"/>
    </source>
</evidence>
<dbReference type="InterPro" id="IPR020476">
    <property type="entry name" value="Nudix_hydrolase"/>
</dbReference>
<feature type="binding site" evidence="17">
    <location>
        <position position="28"/>
    </location>
    <ligand>
        <name>8-oxo-dGTP</name>
        <dbReference type="ChEBI" id="CHEBI:77896"/>
    </ligand>
</feature>
<keyword evidence="4" id="KW-0235">DNA replication</keyword>
<dbReference type="GO" id="GO:0044716">
    <property type="term" value="F:8-oxo-GDP phosphatase activity"/>
    <property type="evidence" value="ECO:0007669"/>
    <property type="project" value="TreeGrafter"/>
</dbReference>
<keyword evidence="8 18" id="KW-0460">Magnesium</keyword>
<dbReference type="InterPro" id="IPR020084">
    <property type="entry name" value="NUDIX_hydrolase_CS"/>
</dbReference>
<evidence type="ECO:0000256" key="4">
    <source>
        <dbReference type="ARBA" id="ARBA00022705"/>
    </source>
</evidence>
<dbReference type="GO" id="GO:0006260">
    <property type="term" value="P:DNA replication"/>
    <property type="evidence" value="ECO:0007669"/>
    <property type="project" value="UniProtKB-KW"/>
</dbReference>
<dbReference type="PROSITE" id="PS51462">
    <property type="entry name" value="NUDIX"/>
    <property type="match status" value="1"/>
</dbReference>
<evidence type="ECO:0000256" key="18">
    <source>
        <dbReference type="PIRSR" id="PIRSR603561-2"/>
    </source>
</evidence>
<evidence type="ECO:0000313" key="21">
    <source>
        <dbReference type="Proteomes" id="UP000250928"/>
    </source>
</evidence>
<dbReference type="EC" id="3.6.1.55" evidence="12"/>
<dbReference type="InterPro" id="IPR015797">
    <property type="entry name" value="NUDIX_hydrolase-like_dom_sf"/>
</dbReference>
<dbReference type="InterPro" id="IPR013785">
    <property type="entry name" value="Aldolase_TIM"/>
</dbReference>
<evidence type="ECO:0000256" key="2">
    <source>
        <dbReference type="ARBA" id="ARBA00005582"/>
    </source>
</evidence>
<comment type="similarity">
    <text evidence="2">Belongs to the Nudix hydrolase family.</text>
</comment>
<evidence type="ECO:0000256" key="16">
    <source>
        <dbReference type="ARBA" id="ARBA00042798"/>
    </source>
</evidence>
<dbReference type="PRINTS" id="PR00502">
    <property type="entry name" value="NUDIXFAMILY"/>
</dbReference>
<sequence>MKGDAAQPVAVAVAVIQDARGRVLLSRRPEHAHQGGLWEFPGGKLEPGEGVGQALRREIREELGLEVSAHSPLIRFVHHYPDKRVLLDVRRVTRYSGLPRGLEGQPLAWVDLEEIGRYPLPPADRPIVHALRLPRHYLITGADPRDPERFLDRLAAALERGIHLVQLRAHGLAPESYQALAEAVLSMCRQRPGVEVILNGDPQLARLLGADGVHLTSRRLLACTRRPLPEPFWVGASCHTAEELARANALGLDYALLSPVRATRSHPDARPLGWPAFRELVDAVSLPVYALGGVSGADTELAQRHGAQGVAGIGAFWGA</sequence>
<name>A0A6N4DQL8_9GAMM</name>
<dbReference type="InterPro" id="IPR029119">
    <property type="entry name" value="MutY_C"/>
</dbReference>
<feature type="binding site" evidence="18">
    <location>
        <position position="42"/>
    </location>
    <ligand>
        <name>Mg(2+)</name>
        <dbReference type="ChEBI" id="CHEBI:18420"/>
    </ligand>
</feature>
<dbReference type="Gene3D" id="3.90.79.10">
    <property type="entry name" value="Nucleoside Triphosphate Pyrophosphohydrolase"/>
    <property type="match status" value="1"/>
</dbReference>
<dbReference type="Pfam" id="PF02581">
    <property type="entry name" value="TMP-TENI"/>
    <property type="match status" value="1"/>
</dbReference>
<evidence type="ECO:0000256" key="6">
    <source>
        <dbReference type="ARBA" id="ARBA00022763"/>
    </source>
</evidence>
<comment type="caution">
    <text evidence="20">The sequence shown here is derived from an EMBL/GenBank/DDBJ whole genome shotgun (WGS) entry which is preliminary data.</text>
</comment>
<comment type="catalytic activity">
    <reaction evidence="10">
        <text>8-oxo-dGTP + H2O = 8-oxo-dGMP + diphosphate + H(+)</text>
        <dbReference type="Rhea" id="RHEA:31575"/>
        <dbReference type="ChEBI" id="CHEBI:15377"/>
        <dbReference type="ChEBI" id="CHEBI:15378"/>
        <dbReference type="ChEBI" id="CHEBI:33019"/>
        <dbReference type="ChEBI" id="CHEBI:63224"/>
        <dbReference type="ChEBI" id="CHEBI:77896"/>
        <dbReference type="EC" id="3.6.1.55"/>
    </reaction>
</comment>
<dbReference type="InterPro" id="IPR003561">
    <property type="entry name" value="Mutator_MutT"/>
</dbReference>
<keyword evidence="5 18" id="KW-0479">Metal-binding</keyword>
<dbReference type="SUPFAM" id="SSF55811">
    <property type="entry name" value="Nudix"/>
    <property type="match status" value="1"/>
</dbReference>
<dbReference type="GO" id="GO:0044715">
    <property type="term" value="F:8-oxo-dGDP phosphatase activity"/>
    <property type="evidence" value="ECO:0007669"/>
    <property type="project" value="TreeGrafter"/>
</dbReference>
<dbReference type="GO" id="GO:0009228">
    <property type="term" value="P:thiamine biosynthetic process"/>
    <property type="evidence" value="ECO:0007669"/>
    <property type="project" value="UniProtKB-KW"/>
</dbReference>
<dbReference type="NCBIfam" id="TIGR00586">
    <property type="entry name" value="mutt"/>
    <property type="match status" value="1"/>
</dbReference>
<evidence type="ECO:0000256" key="13">
    <source>
        <dbReference type="ARBA" id="ARBA00040794"/>
    </source>
</evidence>
<comment type="catalytic activity">
    <reaction evidence="11">
        <text>8-oxo-GTP + H2O = 8-oxo-GMP + diphosphate + H(+)</text>
        <dbReference type="Rhea" id="RHEA:67616"/>
        <dbReference type="ChEBI" id="CHEBI:15377"/>
        <dbReference type="ChEBI" id="CHEBI:15378"/>
        <dbReference type="ChEBI" id="CHEBI:33019"/>
        <dbReference type="ChEBI" id="CHEBI:143553"/>
        <dbReference type="ChEBI" id="CHEBI:145694"/>
    </reaction>
</comment>
<protein>
    <recommendedName>
        <fullName evidence="13">8-oxo-dGTP diphosphatase</fullName>
        <ecNumber evidence="12">3.6.1.55</ecNumber>
    </recommendedName>
    <alternativeName>
        <fullName evidence="16">7,8-dihydro-8-oxoguanine-triphosphatase</fullName>
    </alternativeName>
    <alternativeName>
        <fullName evidence="15">Mutator protein MutT</fullName>
    </alternativeName>
    <alternativeName>
        <fullName evidence="14">dGTP pyrophosphohydrolase</fullName>
    </alternativeName>
</protein>
<evidence type="ECO:0000256" key="7">
    <source>
        <dbReference type="ARBA" id="ARBA00022801"/>
    </source>
</evidence>
<dbReference type="Proteomes" id="UP000250928">
    <property type="component" value="Unassembled WGS sequence"/>
</dbReference>
<dbReference type="GO" id="GO:0035539">
    <property type="term" value="F:8-oxo-7,8-dihydrodeoxyguanosine triphosphate pyrophosphatase activity"/>
    <property type="evidence" value="ECO:0007669"/>
    <property type="project" value="UniProtKB-EC"/>
</dbReference>
<dbReference type="InterPro" id="IPR047127">
    <property type="entry name" value="MutT-like"/>
</dbReference>
<dbReference type="Gene3D" id="3.20.20.70">
    <property type="entry name" value="Aldolase class I"/>
    <property type="match status" value="1"/>
</dbReference>
<evidence type="ECO:0000256" key="17">
    <source>
        <dbReference type="PIRSR" id="PIRSR603561-1"/>
    </source>
</evidence>
<dbReference type="GO" id="GO:0046872">
    <property type="term" value="F:metal ion binding"/>
    <property type="evidence" value="ECO:0007669"/>
    <property type="project" value="UniProtKB-KW"/>
</dbReference>
<dbReference type="InterPro" id="IPR000086">
    <property type="entry name" value="NUDIX_hydrolase_dom"/>
</dbReference>
<dbReference type="FunFam" id="3.90.79.10:FF:000014">
    <property type="entry name" value="8-oxo-dGTP diphosphatase MutT"/>
    <property type="match status" value="1"/>
</dbReference>
<evidence type="ECO:0000256" key="10">
    <source>
        <dbReference type="ARBA" id="ARBA00035861"/>
    </source>
</evidence>
<feature type="binding site" evidence="17">
    <location>
        <begin position="39"/>
        <end position="42"/>
    </location>
    <ligand>
        <name>8-oxo-dGTP</name>
        <dbReference type="ChEBI" id="CHEBI:77896"/>
    </ligand>
</feature>
<feature type="domain" description="Nudix hydrolase" evidence="19">
    <location>
        <begin position="6"/>
        <end position="133"/>
    </location>
</feature>
<proteinExistence type="inferred from homology"/>
<dbReference type="GO" id="GO:0006281">
    <property type="term" value="P:DNA repair"/>
    <property type="evidence" value="ECO:0007669"/>
    <property type="project" value="UniProtKB-KW"/>
</dbReference>
<evidence type="ECO:0000313" key="20">
    <source>
        <dbReference type="EMBL" id="PUD99175.1"/>
    </source>
</evidence>
<evidence type="ECO:0000256" key="1">
    <source>
        <dbReference type="ARBA" id="ARBA00001946"/>
    </source>
</evidence>
<dbReference type="NCBIfam" id="NF006530">
    <property type="entry name" value="PRK08999.1"/>
    <property type="match status" value="1"/>
</dbReference>
<evidence type="ECO:0000259" key="19">
    <source>
        <dbReference type="PROSITE" id="PS51462"/>
    </source>
</evidence>
<comment type="cofactor">
    <cofactor evidence="1 18">
        <name>Mg(2+)</name>
        <dbReference type="ChEBI" id="CHEBI:18420"/>
    </cofactor>
</comment>
<keyword evidence="6" id="KW-0227">DNA damage</keyword>
<dbReference type="CDD" id="cd00564">
    <property type="entry name" value="TMP_TenI"/>
    <property type="match status" value="1"/>
</dbReference>
<dbReference type="PANTHER" id="PTHR47707:SF1">
    <property type="entry name" value="NUDIX HYDROLASE FAMILY PROTEIN"/>
    <property type="match status" value="1"/>
</dbReference>
<keyword evidence="9" id="KW-0234">DNA repair</keyword>
<dbReference type="GO" id="GO:0008413">
    <property type="term" value="F:8-oxo-7,8-dihydroguanosine triphosphate pyrophosphatase activity"/>
    <property type="evidence" value="ECO:0007669"/>
    <property type="project" value="InterPro"/>
</dbReference>
<dbReference type="PANTHER" id="PTHR47707">
    <property type="entry name" value="8-OXO-DGTP DIPHOSPHATASE"/>
    <property type="match status" value="1"/>
</dbReference>
<evidence type="ECO:0000256" key="12">
    <source>
        <dbReference type="ARBA" id="ARBA00038905"/>
    </source>
</evidence>
<dbReference type="PROSITE" id="PS00893">
    <property type="entry name" value="NUDIX_BOX"/>
    <property type="match status" value="1"/>
</dbReference>
<evidence type="ECO:0000256" key="3">
    <source>
        <dbReference type="ARBA" id="ARBA00022457"/>
    </source>
</evidence>
<dbReference type="EMBL" id="PQCO01000267">
    <property type="protein sequence ID" value="PUD99175.1"/>
    <property type="molecule type" value="Genomic_DNA"/>
</dbReference>
<dbReference type="AlphaFoldDB" id="A0A6N4DQL8"/>
<dbReference type="InterPro" id="IPR022998">
    <property type="entry name" value="ThiamineP_synth_TenI"/>
</dbReference>
<evidence type="ECO:0000256" key="8">
    <source>
        <dbReference type="ARBA" id="ARBA00022842"/>
    </source>
</evidence>
<feature type="binding site" evidence="18">
    <location>
        <position position="62"/>
    </location>
    <ligand>
        <name>Mg(2+)</name>
        <dbReference type="ChEBI" id="CHEBI:18420"/>
    </ligand>
</feature>
<evidence type="ECO:0000256" key="14">
    <source>
        <dbReference type="ARBA" id="ARBA00041592"/>
    </source>
</evidence>
<dbReference type="SUPFAM" id="SSF51391">
    <property type="entry name" value="Thiamin phosphate synthase"/>
    <property type="match status" value="1"/>
</dbReference>
<evidence type="ECO:0000256" key="5">
    <source>
        <dbReference type="ARBA" id="ARBA00022723"/>
    </source>
</evidence>
<organism evidence="20 21">
    <name type="scientific">Candidatus Sedimenticola endophacoides</name>
    <dbReference type="NCBI Taxonomy" id="2548426"/>
    <lineage>
        <taxon>Bacteria</taxon>
        <taxon>Pseudomonadati</taxon>
        <taxon>Pseudomonadota</taxon>
        <taxon>Gammaproteobacteria</taxon>
        <taxon>Chromatiales</taxon>
        <taxon>Sedimenticolaceae</taxon>
        <taxon>Sedimenticola</taxon>
    </lineage>
</organism>
<accession>A0A6N4DQL8</accession>
<dbReference type="Pfam" id="PF14815">
    <property type="entry name" value="NUDIX_4"/>
    <property type="match status" value="1"/>
</dbReference>
<keyword evidence="3" id="KW-0515">Mutator protein</keyword>
<evidence type="ECO:0000256" key="9">
    <source>
        <dbReference type="ARBA" id="ARBA00023204"/>
    </source>
</evidence>
<dbReference type="CDD" id="cd03425">
    <property type="entry name" value="NUDIX_MutT_NudA_like"/>
    <property type="match status" value="1"/>
</dbReference>
<evidence type="ECO:0000256" key="15">
    <source>
        <dbReference type="ARBA" id="ARBA00041979"/>
    </source>
</evidence>
<feature type="binding site" evidence="17">
    <location>
        <position position="33"/>
    </location>
    <ligand>
        <name>8-oxo-dGTP</name>
        <dbReference type="ChEBI" id="CHEBI:77896"/>
    </ligand>
</feature>